<organism evidence="4 5">
    <name type="scientific">Novosphingobium subterraneum</name>
    <dbReference type="NCBI Taxonomy" id="48936"/>
    <lineage>
        <taxon>Bacteria</taxon>
        <taxon>Pseudomonadati</taxon>
        <taxon>Pseudomonadota</taxon>
        <taxon>Alphaproteobacteria</taxon>
        <taxon>Sphingomonadales</taxon>
        <taxon>Sphingomonadaceae</taxon>
        <taxon>Novosphingobium</taxon>
    </lineage>
</organism>
<gene>
    <name evidence="4" type="ORF">NJ75_03028</name>
</gene>
<comment type="catalytic activity">
    <reaction evidence="3">
        <text>L-arginine + H2O = L-citrulline + NH4(+)</text>
        <dbReference type="Rhea" id="RHEA:19597"/>
        <dbReference type="ChEBI" id="CHEBI:15377"/>
        <dbReference type="ChEBI" id="CHEBI:28938"/>
        <dbReference type="ChEBI" id="CHEBI:32682"/>
        <dbReference type="ChEBI" id="CHEBI:57743"/>
        <dbReference type="EC" id="3.5.3.6"/>
    </reaction>
</comment>
<evidence type="ECO:0000313" key="5">
    <source>
        <dbReference type="Proteomes" id="UP000031338"/>
    </source>
</evidence>
<dbReference type="PANTHER" id="PTHR47271">
    <property type="entry name" value="ARGININE DEIMINASE"/>
    <property type="match status" value="1"/>
</dbReference>
<dbReference type="Gene3D" id="3.75.10.10">
    <property type="entry name" value="L-arginine/glycine Amidinotransferase, Chain A"/>
    <property type="match status" value="1"/>
</dbReference>
<dbReference type="PATRIC" id="fig|48936.3.peg.3040"/>
<dbReference type="GO" id="GO:0016740">
    <property type="term" value="F:transferase activity"/>
    <property type="evidence" value="ECO:0007669"/>
    <property type="project" value="UniProtKB-KW"/>
</dbReference>
<proteinExistence type="predicted"/>
<dbReference type="SUPFAM" id="SSF55909">
    <property type="entry name" value="Pentein"/>
    <property type="match status" value="1"/>
</dbReference>
<evidence type="ECO:0000313" key="4">
    <source>
        <dbReference type="EMBL" id="KHS44450.1"/>
    </source>
</evidence>
<dbReference type="Proteomes" id="UP000031338">
    <property type="component" value="Unassembled WGS sequence"/>
</dbReference>
<dbReference type="STRING" id="48936.NJ75_03028"/>
<dbReference type="AlphaFoldDB" id="A0A0B8ZMU5"/>
<keyword evidence="4" id="KW-0808">Transferase</keyword>
<dbReference type="RefSeq" id="WP_052242541.1">
    <property type="nucleotide sequence ID" value="NZ_JRVC01000015.1"/>
</dbReference>
<dbReference type="GO" id="GO:0019546">
    <property type="term" value="P:L-arginine deiminase pathway"/>
    <property type="evidence" value="ECO:0007669"/>
    <property type="project" value="TreeGrafter"/>
</dbReference>
<dbReference type="Pfam" id="PF19420">
    <property type="entry name" value="DDAH_eukar"/>
    <property type="match status" value="1"/>
</dbReference>
<dbReference type="EC" id="3.5.3.6" evidence="2"/>
<dbReference type="PANTHER" id="PTHR47271:SF2">
    <property type="entry name" value="ARGININE DEIMINASE"/>
    <property type="match status" value="1"/>
</dbReference>
<name>A0A0B8ZMU5_9SPHN</name>
<evidence type="ECO:0000256" key="1">
    <source>
        <dbReference type="ARBA" id="ARBA00005213"/>
    </source>
</evidence>
<reference evidence="4 5" key="1">
    <citation type="submission" date="2014-10" db="EMBL/GenBank/DDBJ databases">
        <title>Draft genome sequence of Novosphingobium subterraneum DSM 12447.</title>
        <authorList>
            <person name="Gan H.M."/>
            <person name="Gan H.Y."/>
            <person name="Savka M.A."/>
        </authorList>
    </citation>
    <scope>NUCLEOTIDE SEQUENCE [LARGE SCALE GENOMIC DNA]</scope>
    <source>
        <strain evidence="4 5">DSM 12447</strain>
    </source>
</reference>
<comment type="pathway">
    <text evidence="1">Amino-acid degradation; L-arginine degradation via ADI pathway; carbamoyl phosphate from L-arginine: step 1/2.</text>
</comment>
<keyword evidence="5" id="KW-1185">Reference proteome</keyword>
<evidence type="ECO:0000256" key="3">
    <source>
        <dbReference type="ARBA" id="ARBA00049429"/>
    </source>
</evidence>
<sequence>MKLDLLSRYTSAIDSVPTILDWRISGETDLLSDVVLCPPDYLAPVPCCTVTRDNLEQGFAVDVPAAKRQHEALCAALRRNGVTCHLVTPEPDLPDMCFTRDIAVATPFGPMLTAPAMPHRRGETEALARHVRAWGLNWPRVTTGTIEGGDICIAREGLLLIGSSGERTSREGLEEFAAPFHDAGWEVLVCPFHADHLHLDTLFCMVSPDEALACVELLDASFVARLRELGIALIDMPAASVPQLGCNILALGGKKIIASEDDEAVSRLRARDYHVVTVDVSQFTRCGGGIHCLTLPVRRVPGARGG</sequence>
<dbReference type="GO" id="GO:0016990">
    <property type="term" value="F:arginine deiminase activity"/>
    <property type="evidence" value="ECO:0007669"/>
    <property type="project" value="UniProtKB-EC"/>
</dbReference>
<protein>
    <recommendedName>
        <fullName evidence="2">arginine deiminase</fullName>
        <ecNumber evidence="2">3.5.3.6</ecNumber>
    </recommendedName>
</protein>
<evidence type="ECO:0000256" key="2">
    <source>
        <dbReference type="ARBA" id="ARBA00012171"/>
    </source>
</evidence>
<dbReference type="EMBL" id="JRVC01000015">
    <property type="protein sequence ID" value="KHS44450.1"/>
    <property type="molecule type" value="Genomic_DNA"/>
</dbReference>
<accession>A0A0B8ZMU5</accession>
<comment type="caution">
    <text evidence="4">The sequence shown here is derived from an EMBL/GenBank/DDBJ whole genome shotgun (WGS) entry which is preliminary data.</text>
</comment>